<organism evidence="14 15">
    <name type="scientific">Sulfuriroseicoccus oceanibius</name>
    <dbReference type="NCBI Taxonomy" id="2707525"/>
    <lineage>
        <taxon>Bacteria</taxon>
        <taxon>Pseudomonadati</taxon>
        <taxon>Verrucomicrobiota</taxon>
        <taxon>Verrucomicrobiia</taxon>
        <taxon>Verrucomicrobiales</taxon>
        <taxon>Verrucomicrobiaceae</taxon>
        <taxon>Sulfuriroseicoccus</taxon>
    </lineage>
</organism>
<dbReference type="SUPFAM" id="SSF82866">
    <property type="entry name" value="Multidrug efflux transporter AcrB transmembrane domain"/>
    <property type="match status" value="2"/>
</dbReference>
<comment type="similarity">
    <text evidence="10">Belongs to the SecD/SecF family. SecF subfamily.</text>
</comment>
<feature type="transmembrane region" description="Helical" evidence="9">
    <location>
        <begin position="727"/>
        <end position="745"/>
    </location>
</feature>
<feature type="domain" description="Protein translocase subunit SecDF P1" evidence="12">
    <location>
        <begin position="84"/>
        <end position="143"/>
    </location>
</feature>
<dbReference type="GO" id="GO:0043952">
    <property type="term" value="P:protein transport by the Sec complex"/>
    <property type="evidence" value="ECO:0007669"/>
    <property type="project" value="UniProtKB-UniRule"/>
</dbReference>
<evidence type="ECO:0000256" key="2">
    <source>
        <dbReference type="ARBA" id="ARBA00022448"/>
    </source>
</evidence>
<feature type="transmembrane region" description="Helical" evidence="9">
    <location>
        <begin position="400"/>
        <end position="422"/>
    </location>
</feature>
<dbReference type="Pfam" id="PF07549">
    <property type="entry name" value="Sec_GG"/>
    <property type="match status" value="1"/>
</dbReference>
<dbReference type="EMBL" id="CP066776">
    <property type="protein sequence ID" value="QQL45040.1"/>
    <property type="molecule type" value="Genomic_DNA"/>
</dbReference>
<evidence type="ECO:0000313" key="14">
    <source>
        <dbReference type="EMBL" id="QQL45040.1"/>
    </source>
</evidence>
<dbReference type="NCBIfam" id="TIGR00916">
    <property type="entry name" value="2A0604s01"/>
    <property type="match status" value="2"/>
</dbReference>
<dbReference type="PANTHER" id="PTHR30081:SF1">
    <property type="entry name" value="PROTEIN TRANSLOCASE SUBUNIT SECD"/>
    <property type="match status" value="1"/>
</dbReference>
<keyword evidence="7 9" id="KW-0811">Translocation</keyword>
<evidence type="ECO:0000256" key="10">
    <source>
        <dbReference type="HAMAP-Rule" id="MF_01464"/>
    </source>
</evidence>
<dbReference type="HAMAP" id="MF_01463_B">
    <property type="entry name" value="SecD_B"/>
    <property type="match status" value="1"/>
</dbReference>
<evidence type="ECO:0000256" key="7">
    <source>
        <dbReference type="ARBA" id="ARBA00023010"/>
    </source>
</evidence>
<feature type="transmembrane region" description="Helical" evidence="9">
    <location>
        <begin position="6"/>
        <end position="22"/>
    </location>
</feature>
<feature type="transmembrane region" description="Helical" evidence="9">
    <location>
        <begin position="483"/>
        <end position="501"/>
    </location>
</feature>
<dbReference type="GO" id="GO:0006605">
    <property type="term" value="P:protein targeting"/>
    <property type="evidence" value="ECO:0007669"/>
    <property type="project" value="UniProtKB-UniRule"/>
</dbReference>
<feature type="transmembrane region" description="Helical" evidence="9">
    <location>
        <begin position="676"/>
        <end position="697"/>
    </location>
</feature>
<keyword evidence="6 9" id="KW-1133">Transmembrane helix</keyword>
<keyword evidence="3 9" id="KW-1003">Cell membrane</keyword>
<gene>
    <name evidence="9 14" type="primary">secD</name>
    <name evidence="10" type="synonym">secF</name>
    <name evidence="14" type="ORF">G3M56_000175</name>
</gene>
<feature type="transmembrane region" description="Helical" evidence="9">
    <location>
        <begin position="331"/>
        <end position="351"/>
    </location>
</feature>
<sequence>MDPILIFALSFGILATFFWYFATENPAKKRWIGTMLTVTLVVIGLFGAYPPEKRLKRGIDLAGGSSFVLELRPTPGKELSPTALEQAKVVIRQRLNEMGSADLKLFERGDDQLIVQMPGIEDSQRDSIREQLEKAAKLDFHLLHPQSSTLAPEVEAGTEYVGGYDLKTLEHYDKQGNLESTEQVLLEREPVLSGKYVKQSSGGFIPGEGNIVHLNFDSEGATKFFEITKDNVGRRLAIVLDGEVISAPNLNEAIAGGSCQISGMASDAEARGLANALNNPLEEAMEVVDERSISPSLGKDAVRQGLLAGVAGLLLTLFFVAIYYRLPGFIAIFGLVVNIILLFGIMAAFQFTFTMPGIAGIVLTIGMAVDANVLIYERLKEERANGKSIGAAIEAAYEKAFSAIFDANLTTLITAAILFVMATDAVRGFAVTLMVGIVASLFASLIVTRVCFWWLMTGGLLEKLSIGGKFKVPTFDFIGKRKLALVVSLGVIAVALASFGIKGENALGIDFRGGDEIQFKVPGDKEITVAEVKDSLAKLNLAQQPVVQAQGDVSGAGTFVTIHAADNTALSQFDDDGNQTNLGIIDHLRSDIPVLGEQDGNGDLIVTHSVQSVGPAMGKSLLTESGVALGVGLLAIMLFISLRYEFSFAVGALAALVHDLIIAGGIAVLLNIEMSVIQVGAFLTIAGYSINDTIVVFDRIRENLQNKSGNVADIVNDALNATLSRTLLTSGTTILTLLTLTIFGGPGMRDFSLTILIGVIVGTYSSVFVASPVTLWWSKRTGKNLRKEVQETEAAKELARTAQADHE</sequence>
<name>A0A6B3LF28_9BACT</name>
<dbReference type="InterPro" id="IPR005665">
    <property type="entry name" value="SecF_bac"/>
</dbReference>
<keyword evidence="8 9" id="KW-0472">Membrane</keyword>
<accession>A0A6B3LF28</accession>
<keyword evidence="4 9" id="KW-0812">Transmembrane</keyword>
<comment type="function">
    <text evidence="9">Part of the Sec protein translocase complex. Interacts with the SecYEG preprotein conducting channel. SecDF uses the proton motive force (PMF) to complete protein translocation after the ATP-dependent function of SecA.</text>
</comment>
<comment type="subunit">
    <text evidence="9">Forms a complex with SecF. Part of the essential Sec protein translocation apparatus which comprises SecA, SecYEG and auxiliary proteins SecDF. Other proteins may also be involved.</text>
</comment>
<dbReference type="InterPro" id="IPR022645">
    <property type="entry name" value="SecD/SecF_bac"/>
</dbReference>
<dbReference type="InterPro" id="IPR055344">
    <property type="entry name" value="SecD_SecF_C_bact"/>
</dbReference>
<feature type="transmembrane region" description="Helical" evidence="9">
    <location>
        <begin position="428"/>
        <end position="455"/>
    </location>
</feature>
<keyword evidence="2 9" id="KW-0813">Transport</keyword>
<evidence type="ECO:0000256" key="5">
    <source>
        <dbReference type="ARBA" id="ARBA00022927"/>
    </source>
</evidence>
<feature type="transmembrane region" description="Helical" evidence="9">
    <location>
        <begin position="648"/>
        <end position="670"/>
    </location>
</feature>
<feature type="domain" description="Protein export membrane protein SecD/SecF C-terminal" evidence="11">
    <location>
        <begin position="606"/>
        <end position="779"/>
    </location>
</feature>
<dbReference type="NCBIfam" id="TIGR01129">
    <property type="entry name" value="secD"/>
    <property type="match status" value="1"/>
</dbReference>
<evidence type="ECO:0000256" key="1">
    <source>
        <dbReference type="ARBA" id="ARBA00004651"/>
    </source>
</evidence>
<dbReference type="InterPro" id="IPR022646">
    <property type="entry name" value="SecD/SecF_CS"/>
</dbReference>
<dbReference type="KEGG" id="soa:G3M56_000175"/>
<evidence type="ECO:0000259" key="11">
    <source>
        <dbReference type="Pfam" id="PF02355"/>
    </source>
</evidence>
<dbReference type="Proteomes" id="UP000475117">
    <property type="component" value="Chromosome"/>
</dbReference>
<keyword evidence="15" id="KW-1185">Reference proteome</keyword>
<dbReference type="Gene3D" id="3.30.70.3400">
    <property type="match status" value="1"/>
</dbReference>
<dbReference type="Pfam" id="PF21760">
    <property type="entry name" value="SecD_1st"/>
    <property type="match status" value="1"/>
</dbReference>
<dbReference type="InterPro" id="IPR005791">
    <property type="entry name" value="SecD"/>
</dbReference>
<dbReference type="InterPro" id="IPR048634">
    <property type="entry name" value="SecD_SecF_C"/>
</dbReference>
<feature type="transmembrane region" description="Helical" evidence="9">
    <location>
        <begin position="305"/>
        <end position="324"/>
    </location>
</feature>
<evidence type="ECO:0000256" key="9">
    <source>
        <dbReference type="HAMAP-Rule" id="MF_01463"/>
    </source>
</evidence>
<reference evidence="14 15" key="1">
    <citation type="submission" date="2020-12" db="EMBL/GenBank/DDBJ databases">
        <title>Sulforoseuscoccus oceanibium gen. nov., sp. nov., a representative of the phylum Verrucomicrobia with special cytoplasmic membrane, and proposal of Sulforoseuscoccusaceae fam. nov.</title>
        <authorList>
            <person name="Xi F."/>
        </authorList>
    </citation>
    <scope>NUCLEOTIDE SEQUENCE [LARGE SCALE GENOMIC DNA]</scope>
    <source>
        <strain evidence="14 15">T37</strain>
    </source>
</reference>
<dbReference type="InterPro" id="IPR048631">
    <property type="entry name" value="SecD_1st"/>
</dbReference>
<comment type="subcellular location">
    <subcellularLocation>
        <location evidence="1 9">Cell membrane</location>
        <topology evidence="1 9">Multi-pass membrane protein</topology>
    </subcellularLocation>
</comment>
<dbReference type="AlphaFoldDB" id="A0A6B3LF28"/>
<evidence type="ECO:0000256" key="6">
    <source>
        <dbReference type="ARBA" id="ARBA00022989"/>
    </source>
</evidence>
<dbReference type="Gene3D" id="3.30.1360.200">
    <property type="match status" value="1"/>
</dbReference>
<dbReference type="GO" id="GO:0005886">
    <property type="term" value="C:plasma membrane"/>
    <property type="evidence" value="ECO:0007669"/>
    <property type="project" value="UniProtKB-SubCell"/>
</dbReference>
<evidence type="ECO:0000256" key="4">
    <source>
        <dbReference type="ARBA" id="ARBA00022692"/>
    </source>
</evidence>
<dbReference type="Pfam" id="PF02355">
    <property type="entry name" value="SecD_SecF_C"/>
    <property type="match status" value="2"/>
</dbReference>
<evidence type="ECO:0000256" key="3">
    <source>
        <dbReference type="ARBA" id="ARBA00022475"/>
    </source>
</evidence>
<feature type="transmembrane region" description="Helical" evidence="9">
    <location>
        <begin position="31"/>
        <end position="49"/>
    </location>
</feature>
<dbReference type="HAMAP" id="MF_01464_B">
    <property type="entry name" value="SecF_B"/>
    <property type="match status" value="1"/>
</dbReference>
<comment type="similarity">
    <text evidence="9">Belongs to the SecD/SecF family. SecD subfamily.</text>
</comment>
<dbReference type="GO" id="GO:0065002">
    <property type="term" value="P:intracellular protein transmembrane transport"/>
    <property type="evidence" value="ECO:0007669"/>
    <property type="project" value="UniProtKB-UniRule"/>
</dbReference>
<comment type="caution">
    <text evidence="9">Lacks conserved residue(s) required for the propagation of feature annotation.</text>
</comment>
<feature type="transmembrane region" description="Helical" evidence="9">
    <location>
        <begin position="751"/>
        <end position="777"/>
    </location>
</feature>
<dbReference type="PRINTS" id="PR01755">
    <property type="entry name" value="SECFTRNLCASE"/>
</dbReference>
<evidence type="ECO:0000256" key="8">
    <source>
        <dbReference type="ARBA" id="ARBA00023136"/>
    </source>
</evidence>
<dbReference type="FunFam" id="1.20.1640.10:FF:000004">
    <property type="entry name" value="Protein translocase subunit SecD"/>
    <property type="match status" value="1"/>
</dbReference>
<dbReference type="GO" id="GO:0015450">
    <property type="term" value="F:protein-transporting ATPase activity"/>
    <property type="evidence" value="ECO:0007669"/>
    <property type="project" value="InterPro"/>
</dbReference>
<proteinExistence type="inferred from homology"/>
<dbReference type="InterPro" id="IPR022813">
    <property type="entry name" value="SecD/SecF_arch_bac"/>
</dbReference>
<dbReference type="Pfam" id="PF22599">
    <property type="entry name" value="SecDF_P1_head"/>
    <property type="match status" value="1"/>
</dbReference>
<evidence type="ECO:0000259" key="12">
    <source>
        <dbReference type="Pfam" id="PF21760"/>
    </source>
</evidence>
<evidence type="ECO:0000313" key="15">
    <source>
        <dbReference type="Proteomes" id="UP000475117"/>
    </source>
</evidence>
<keyword evidence="5 9" id="KW-0653">Protein transport</keyword>
<dbReference type="RefSeq" id="WP_164364913.1">
    <property type="nucleotide sequence ID" value="NZ_CP066776.1"/>
</dbReference>
<comment type="subunit">
    <text evidence="10">Forms a complex with SecD. Part of the essential Sec protein translocation apparatus which comprises SecA, SecYEG and auxiliary proteins SecDF. Other proteins may also be involved.</text>
</comment>
<dbReference type="PANTHER" id="PTHR30081">
    <property type="entry name" value="PROTEIN-EXPORT MEMBRANE PROTEIN SEC"/>
    <property type="match status" value="1"/>
</dbReference>
<feature type="transmembrane region" description="Helical" evidence="9">
    <location>
        <begin position="357"/>
        <end position="379"/>
    </location>
</feature>
<feature type="domain" description="Protein export membrane protein SecD/SecF C-terminal" evidence="11">
    <location>
        <begin position="280"/>
        <end position="455"/>
    </location>
</feature>
<protein>
    <recommendedName>
        <fullName evidence="9 10">Multifunctional fusion protein</fullName>
    </recommendedName>
    <domain>
        <recommendedName>
            <fullName evidence="9">Protein translocase subunit SecD</fullName>
        </recommendedName>
    </domain>
    <domain>
        <recommendedName>
            <fullName evidence="10">Protein-export membrane protein SecF</fullName>
        </recommendedName>
    </domain>
</protein>
<dbReference type="NCBIfam" id="TIGR00966">
    <property type="entry name" value="transloc_SecF"/>
    <property type="match status" value="1"/>
</dbReference>
<feature type="domain" description="SecDF P1 head subdomain" evidence="13">
    <location>
        <begin position="179"/>
        <end position="278"/>
    </location>
</feature>
<dbReference type="InterPro" id="IPR054384">
    <property type="entry name" value="SecDF_P1_head"/>
</dbReference>
<dbReference type="Gene3D" id="1.20.1640.10">
    <property type="entry name" value="Multidrug efflux transporter AcrB transmembrane domain"/>
    <property type="match status" value="2"/>
</dbReference>
<evidence type="ECO:0000259" key="13">
    <source>
        <dbReference type="Pfam" id="PF22599"/>
    </source>
</evidence>
<feature type="transmembrane region" description="Helical" evidence="9">
    <location>
        <begin position="621"/>
        <end position="641"/>
    </location>
</feature>